<organism evidence="8 9">
    <name type="scientific">Roseateles puraquae</name>
    <dbReference type="NCBI Taxonomy" id="431059"/>
    <lineage>
        <taxon>Bacteria</taxon>
        <taxon>Pseudomonadati</taxon>
        <taxon>Pseudomonadota</taxon>
        <taxon>Betaproteobacteria</taxon>
        <taxon>Burkholderiales</taxon>
        <taxon>Sphaerotilaceae</taxon>
        <taxon>Roseateles</taxon>
    </lineage>
</organism>
<evidence type="ECO:0000256" key="6">
    <source>
        <dbReference type="SAM" id="Phobius"/>
    </source>
</evidence>
<keyword evidence="3 6" id="KW-0812">Transmembrane</keyword>
<feature type="transmembrane region" description="Helical" evidence="6">
    <location>
        <begin position="155"/>
        <end position="176"/>
    </location>
</feature>
<name>A0A254N3N6_9BURK</name>
<keyword evidence="4 6" id="KW-1133">Transmembrane helix</keyword>
<dbReference type="GO" id="GO:0020037">
    <property type="term" value="F:heme binding"/>
    <property type="evidence" value="ECO:0007669"/>
    <property type="project" value="TreeGrafter"/>
</dbReference>
<evidence type="ECO:0000313" key="8">
    <source>
        <dbReference type="EMBL" id="OWQ98137.1"/>
    </source>
</evidence>
<dbReference type="GO" id="GO:0009055">
    <property type="term" value="F:electron transfer activity"/>
    <property type="evidence" value="ECO:0007669"/>
    <property type="project" value="InterPro"/>
</dbReference>
<protein>
    <submittedName>
        <fullName evidence="8">Cytochrome B</fullName>
    </submittedName>
</protein>
<evidence type="ECO:0000256" key="5">
    <source>
        <dbReference type="ARBA" id="ARBA00023136"/>
    </source>
</evidence>
<comment type="caution">
    <text evidence="8">The sequence shown here is derived from an EMBL/GenBank/DDBJ whole genome shotgun (WGS) entry which is preliminary data.</text>
</comment>
<sequence>MTSTTRSMAPAAAGSAPAARPARLMIDAPVRAFHWLFALSFAGAWLTAESERWRGLHVTLGYAFGGLLLFRLVYGLVGPRQARLALLWHRVSGVGDWLRNAGAGRVDLPRGATLGMGAAMLLLMAVAAPLVLSGYAGYVEWLGMEDAWEEVHEFFANSAMALVAAHLALIVLLSILRRRNLATPMLTGRTPGSGPDLVKANRTWLAVLLLAACVGFVGWQTVQGDLGGTLATQGERRVGHHDDDD</sequence>
<proteinExistence type="predicted"/>
<dbReference type="PANTHER" id="PTHR30485:SF2">
    <property type="entry name" value="BLL0597 PROTEIN"/>
    <property type="match status" value="1"/>
</dbReference>
<feature type="transmembrane region" description="Helical" evidence="6">
    <location>
        <begin position="203"/>
        <end position="222"/>
    </location>
</feature>
<evidence type="ECO:0000256" key="2">
    <source>
        <dbReference type="ARBA" id="ARBA00022475"/>
    </source>
</evidence>
<feature type="transmembrane region" description="Helical" evidence="6">
    <location>
        <begin position="30"/>
        <end position="48"/>
    </location>
</feature>
<keyword evidence="2" id="KW-1003">Cell membrane</keyword>
<evidence type="ECO:0000256" key="1">
    <source>
        <dbReference type="ARBA" id="ARBA00004651"/>
    </source>
</evidence>
<dbReference type="Pfam" id="PF01292">
    <property type="entry name" value="Ni_hydr_CYTB"/>
    <property type="match status" value="1"/>
</dbReference>
<comment type="subcellular location">
    <subcellularLocation>
        <location evidence="1">Cell membrane</location>
        <topology evidence="1">Multi-pass membrane protein</topology>
    </subcellularLocation>
</comment>
<feature type="transmembrane region" description="Helical" evidence="6">
    <location>
        <begin position="114"/>
        <end position="135"/>
    </location>
</feature>
<dbReference type="OrthoDB" id="196472at2"/>
<dbReference type="EMBL" id="NISI01000022">
    <property type="protein sequence ID" value="OWQ98137.1"/>
    <property type="molecule type" value="Genomic_DNA"/>
</dbReference>
<feature type="domain" description="Cytochrome b561 bacterial/Ni-hydrogenase" evidence="7">
    <location>
        <begin position="27"/>
        <end position="188"/>
    </location>
</feature>
<accession>A0A254N3N6</accession>
<dbReference type="InterPro" id="IPR051542">
    <property type="entry name" value="Hydrogenase_cytochrome"/>
</dbReference>
<evidence type="ECO:0000256" key="4">
    <source>
        <dbReference type="ARBA" id="ARBA00022989"/>
    </source>
</evidence>
<keyword evidence="9" id="KW-1185">Reference proteome</keyword>
<dbReference type="GO" id="GO:0005886">
    <property type="term" value="C:plasma membrane"/>
    <property type="evidence" value="ECO:0007669"/>
    <property type="project" value="UniProtKB-SubCell"/>
</dbReference>
<evidence type="ECO:0000259" key="7">
    <source>
        <dbReference type="Pfam" id="PF01292"/>
    </source>
</evidence>
<dbReference type="InterPro" id="IPR011577">
    <property type="entry name" value="Cyt_b561_bac/Ni-Hgenase"/>
</dbReference>
<evidence type="ECO:0000313" key="9">
    <source>
        <dbReference type="Proteomes" id="UP000197446"/>
    </source>
</evidence>
<evidence type="ECO:0000256" key="3">
    <source>
        <dbReference type="ARBA" id="ARBA00022692"/>
    </source>
</evidence>
<keyword evidence="5 6" id="KW-0472">Membrane</keyword>
<dbReference type="PANTHER" id="PTHR30485">
    <property type="entry name" value="NI/FE-HYDROGENASE 1 B-TYPE CYTOCHROME SUBUNIT"/>
    <property type="match status" value="1"/>
</dbReference>
<dbReference type="InterPro" id="IPR016174">
    <property type="entry name" value="Di-haem_cyt_TM"/>
</dbReference>
<dbReference type="Proteomes" id="UP000197446">
    <property type="component" value="Unassembled WGS sequence"/>
</dbReference>
<dbReference type="SUPFAM" id="SSF81342">
    <property type="entry name" value="Transmembrane di-heme cytochromes"/>
    <property type="match status" value="1"/>
</dbReference>
<dbReference type="RefSeq" id="WP_088486310.1">
    <property type="nucleotide sequence ID" value="NZ_NISI01000022.1"/>
</dbReference>
<dbReference type="Gene3D" id="1.20.950.20">
    <property type="entry name" value="Transmembrane di-heme cytochromes, Chain C"/>
    <property type="match status" value="1"/>
</dbReference>
<gene>
    <name evidence="8" type="ORF">CDO81_26670</name>
</gene>
<feature type="transmembrane region" description="Helical" evidence="6">
    <location>
        <begin position="60"/>
        <end position="77"/>
    </location>
</feature>
<dbReference type="AlphaFoldDB" id="A0A254N3N6"/>
<reference evidence="8 9" key="1">
    <citation type="journal article" date="2007" name="Int. J. Syst. Evol. Microbiol.">
        <title>Description of Pelomonas aquatica sp. nov. and Pelomonas puraquae sp. nov., isolated from industrial and haemodialysis water.</title>
        <authorList>
            <person name="Gomila M."/>
            <person name="Bowien B."/>
            <person name="Falsen E."/>
            <person name="Moore E.R."/>
            <person name="Lalucat J."/>
        </authorList>
    </citation>
    <scope>NUCLEOTIDE SEQUENCE [LARGE SCALE GENOMIC DNA]</scope>
    <source>
        <strain evidence="8 9">CCUG 52769</strain>
    </source>
</reference>
<dbReference type="GO" id="GO:0022904">
    <property type="term" value="P:respiratory electron transport chain"/>
    <property type="evidence" value="ECO:0007669"/>
    <property type="project" value="InterPro"/>
</dbReference>